<keyword evidence="3" id="KW-0677">Repeat</keyword>
<keyword evidence="2 10" id="KW-0812">Transmembrane</keyword>
<evidence type="ECO:0000256" key="7">
    <source>
        <dbReference type="ARBA" id="ARBA00023180"/>
    </source>
</evidence>
<keyword evidence="6 10" id="KW-0472">Membrane</keyword>
<proteinExistence type="predicted"/>
<evidence type="ECO:0000256" key="9">
    <source>
        <dbReference type="SAM" id="MobiDB-lite"/>
    </source>
</evidence>
<dbReference type="PRINTS" id="PR00205">
    <property type="entry name" value="CADHERIN"/>
</dbReference>
<dbReference type="GO" id="GO:0007156">
    <property type="term" value="P:homophilic cell adhesion via plasma membrane adhesion molecules"/>
    <property type="evidence" value="ECO:0007669"/>
    <property type="project" value="InterPro"/>
</dbReference>
<dbReference type="SUPFAM" id="SSF49313">
    <property type="entry name" value="Cadherin-like"/>
    <property type="match status" value="2"/>
</dbReference>
<dbReference type="PROSITE" id="PS00232">
    <property type="entry name" value="CADHERIN_1"/>
    <property type="match status" value="1"/>
</dbReference>
<dbReference type="GO" id="GO:0005509">
    <property type="term" value="F:calcium ion binding"/>
    <property type="evidence" value="ECO:0007669"/>
    <property type="project" value="UniProtKB-UniRule"/>
</dbReference>
<evidence type="ECO:0000313" key="13">
    <source>
        <dbReference type="WBParaSite" id="snap_masked-unitig_24477-processed-gene-0.1-mRNA-1"/>
    </source>
</evidence>
<evidence type="ECO:0000256" key="5">
    <source>
        <dbReference type="ARBA" id="ARBA00022989"/>
    </source>
</evidence>
<evidence type="ECO:0000256" key="2">
    <source>
        <dbReference type="ARBA" id="ARBA00022692"/>
    </source>
</evidence>
<comment type="subcellular location">
    <subcellularLocation>
        <location evidence="1">Membrane</location>
        <topology evidence="1">Single-pass membrane protein</topology>
    </subcellularLocation>
</comment>
<evidence type="ECO:0000259" key="11">
    <source>
        <dbReference type="PROSITE" id="PS50268"/>
    </source>
</evidence>
<feature type="compositionally biased region" description="Basic and acidic residues" evidence="9">
    <location>
        <begin position="499"/>
        <end position="511"/>
    </location>
</feature>
<protein>
    <submittedName>
        <fullName evidence="13">CA domain-containing protein</fullName>
    </submittedName>
</protein>
<feature type="region of interest" description="Disordered" evidence="9">
    <location>
        <begin position="56"/>
        <end position="78"/>
    </location>
</feature>
<keyword evidence="4 8" id="KW-0106">Calcium</keyword>
<evidence type="ECO:0000256" key="8">
    <source>
        <dbReference type="PROSITE-ProRule" id="PRU00043"/>
    </source>
</evidence>
<keyword evidence="5 10" id="KW-1133">Transmembrane helix</keyword>
<dbReference type="WBParaSite" id="snap_masked-unitig_24477-processed-gene-0.1-mRNA-1">
    <property type="protein sequence ID" value="snap_masked-unitig_24477-processed-gene-0.1-mRNA-1"/>
    <property type="gene ID" value="snap_masked-unitig_24477-processed-gene-0.1"/>
</dbReference>
<organism evidence="12 13">
    <name type="scientific">Macrostomum lignano</name>
    <dbReference type="NCBI Taxonomy" id="282301"/>
    <lineage>
        <taxon>Eukaryota</taxon>
        <taxon>Metazoa</taxon>
        <taxon>Spiralia</taxon>
        <taxon>Lophotrochozoa</taxon>
        <taxon>Platyhelminthes</taxon>
        <taxon>Rhabditophora</taxon>
        <taxon>Macrostomorpha</taxon>
        <taxon>Macrostomida</taxon>
        <taxon>Macrostomidae</taxon>
        <taxon>Macrostomum</taxon>
    </lineage>
</organism>
<reference evidence="13" key="1">
    <citation type="submission" date="2016-11" db="UniProtKB">
        <authorList>
            <consortium name="WormBaseParasite"/>
        </authorList>
    </citation>
    <scope>IDENTIFICATION</scope>
</reference>
<dbReference type="InterPro" id="IPR002126">
    <property type="entry name" value="Cadherin-like_dom"/>
</dbReference>
<name>A0A1I8JMB7_9PLAT</name>
<feature type="region of interest" description="Disordered" evidence="9">
    <location>
        <begin position="482"/>
        <end position="520"/>
    </location>
</feature>
<dbReference type="PROSITE" id="PS50268">
    <property type="entry name" value="CADHERIN_2"/>
    <property type="match status" value="1"/>
</dbReference>
<evidence type="ECO:0000256" key="1">
    <source>
        <dbReference type="ARBA" id="ARBA00004167"/>
    </source>
</evidence>
<dbReference type="CDD" id="cd11304">
    <property type="entry name" value="Cadherin_repeat"/>
    <property type="match status" value="2"/>
</dbReference>
<dbReference type="Proteomes" id="UP000095280">
    <property type="component" value="Unplaced"/>
</dbReference>
<dbReference type="AlphaFoldDB" id="A0A1I8JMB7"/>
<dbReference type="Pfam" id="PF00028">
    <property type="entry name" value="Cadherin"/>
    <property type="match status" value="1"/>
</dbReference>
<keyword evidence="7" id="KW-0325">Glycoprotein</keyword>
<feature type="domain" description="Cadherin" evidence="11">
    <location>
        <begin position="210"/>
        <end position="319"/>
    </location>
</feature>
<evidence type="ECO:0000256" key="6">
    <source>
        <dbReference type="ARBA" id="ARBA00023136"/>
    </source>
</evidence>
<dbReference type="GO" id="GO:0005886">
    <property type="term" value="C:plasma membrane"/>
    <property type="evidence" value="ECO:0007669"/>
    <property type="project" value="InterPro"/>
</dbReference>
<dbReference type="Gene3D" id="2.60.40.60">
    <property type="entry name" value="Cadherins"/>
    <property type="match status" value="2"/>
</dbReference>
<evidence type="ECO:0000313" key="12">
    <source>
        <dbReference type="Proteomes" id="UP000095280"/>
    </source>
</evidence>
<keyword evidence="12" id="KW-1185">Reference proteome</keyword>
<accession>A0A1I8JMB7</accession>
<dbReference type="InterPro" id="IPR015919">
    <property type="entry name" value="Cadherin-like_sf"/>
</dbReference>
<evidence type="ECO:0000256" key="3">
    <source>
        <dbReference type="ARBA" id="ARBA00022737"/>
    </source>
</evidence>
<dbReference type="InterPro" id="IPR020894">
    <property type="entry name" value="Cadherin_CS"/>
</dbReference>
<feature type="transmembrane region" description="Helical" evidence="10">
    <location>
        <begin position="449"/>
        <end position="472"/>
    </location>
</feature>
<dbReference type="InterPro" id="IPR050174">
    <property type="entry name" value="Protocadherin/Cadherin-CA"/>
</dbReference>
<dbReference type="PANTHER" id="PTHR24028">
    <property type="entry name" value="CADHERIN-87A"/>
    <property type="match status" value="1"/>
</dbReference>
<dbReference type="PANTHER" id="PTHR24028:SF146">
    <property type="entry name" value="CADHERIN 96CB, ISOFORM D-RELATED"/>
    <property type="match status" value="1"/>
</dbReference>
<dbReference type="SMART" id="SM00112">
    <property type="entry name" value="CA"/>
    <property type="match status" value="1"/>
</dbReference>
<sequence length="728" mass="80041">VETSMTMLQISSSPVPSAPVVSVLRISHRPFCLIDITDKDVDERNRSLELRCAGRVRSAPEQASGGHRDNPSECDIPENIRPLDRKRRLEYACAHSAGLSALANIPIESQDVNDSRRDFWKSPRDDQVSENQPAGTVNLAACAQDEDEGENALTVYQVKVSDQCFPYLGIGATKRQPVHSSLIRPRAQLQHRPCTVTAHDARKPELSAAIGVRIDIKDQNDCSPVFLGTQSGNFTFKVPENSQFGSLIGQLVCQGQRRRRQWSVLPDGGIKLVARQLDRERSDSHRLFVKAMDHGIPPRWTTAEVLIQVLDENDNSPRFLFPSNRNSTLNGAELAMISADDADFGDNGRLCTASWAPLTPTSLLSTTNTVSMPFCDVSLFHLNPSSGLLVLRQIATNSFCRQSRLQTDGARRGTPGRWLRLDGAASRGTQVETPDWTARQRQPALTTRGAVTVCVGLSFLVLLCVVLLLAYFCYYLQPPGQAAAEDPQDGGGPWRRRVPTCDRGTDWREGGRNGGLIPNHPARMAGEAGTWRRFQQQPAVISTTPTIPDAEHRSDRTMGGRGFISMPVRPPQALLKSAATDESDDEFATAGLQYFANRHSSVKQSGYYQRPRYQQNQMQRRNSEDSDVASAMLPQYAAAAADAFDTDLEIGANSKTSFFRGGLGRLNSMSSEGAKNGSFPESYYKSLRPPSNGAYKTQMARHARTAAANFATRRNAISSSDSQSEVSK</sequence>
<evidence type="ECO:0000256" key="10">
    <source>
        <dbReference type="SAM" id="Phobius"/>
    </source>
</evidence>
<evidence type="ECO:0000256" key="4">
    <source>
        <dbReference type="ARBA" id="ARBA00022837"/>
    </source>
</evidence>